<name>A0A8S5RY47_9CAUD</name>
<protein>
    <submittedName>
        <fullName evidence="2">Uncharacterized protein</fullName>
    </submittedName>
</protein>
<sequence length="30" mass="3682">MLYFILGFYYFLYIIILGLGRLEITVYFLL</sequence>
<feature type="transmembrane region" description="Helical" evidence="1">
    <location>
        <begin position="6"/>
        <end position="29"/>
    </location>
</feature>
<organism evidence="2">
    <name type="scientific">Siphoviridae sp. ctWdm1</name>
    <dbReference type="NCBI Taxonomy" id="2827883"/>
    <lineage>
        <taxon>Viruses</taxon>
        <taxon>Duplodnaviria</taxon>
        <taxon>Heunggongvirae</taxon>
        <taxon>Uroviricota</taxon>
        <taxon>Caudoviricetes</taxon>
    </lineage>
</organism>
<keyword evidence="1" id="KW-0472">Membrane</keyword>
<reference evidence="2" key="1">
    <citation type="journal article" date="2021" name="Proc. Natl. Acad. Sci. U.S.A.">
        <title>A Catalog of Tens of Thousands of Viruses from Human Metagenomes Reveals Hidden Associations with Chronic Diseases.</title>
        <authorList>
            <person name="Tisza M.J."/>
            <person name="Buck C.B."/>
        </authorList>
    </citation>
    <scope>NUCLEOTIDE SEQUENCE</scope>
    <source>
        <strain evidence="2">CtWdm1</strain>
    </source>
</reference>
<keyword evidence="1" id="KW-1133">Transmembrane helix</keyword>
<accession>A0A8S5RY47</accession>
<keyword evidence="1" id="KW-0812">Transmembrane</keyword>
<evidence type="ECO:0000313" key="2">
    <source>
        <dbReference type="EMBL" id="DAF43553.1"/>
    </source>
</evidence>
<dbReference type="EMBL" id="BK032509">
    <property type="protein sequence ID" value="DAF43553.1"/>
    <property type="molecule type" value="Genomic_DNA"/>
</dbReference>
<proteinExistence type="predicted"/>
<evidence type="ECO:0000256" key="1">
    <source>
        <dbReference type="SAM" id="Phobius"/>
    </source>
</evidence>